<keyword evidence="2" id="KW-0614">Plasmid</keyword>
<evidence type="ECO:0000256" key="1">
    <source>
        <dbReference type="SAM" id="MobiDB-lite"/>
    </source>
</evidence>
<evidence type="ECO:0000313" key="3">
    <source>
        <dbReference type="EMBL" id="MBB6205209.1"/>
    </source>
</evidence>
<name>A0AAW3V2S3_9BURK</name>
<dbReference type="EMBL" id="JACIIK010000011">
    <property type="protein sequence ID" value="MBB6205209.1"/>
    <property type="molecule type" value="Genomic_DNA"/>
</dbReference>
<sequence length="134" mass="15183">MSKQRKPADKREKDLRLAMFRIQRGRAHTDVEKLSISSVAREAGVSASLIHNHYPDIAEAIRLAQGRGSRAQRDAKRLELKTERDKTRDLRQETASLRSDVSRLASINEVLLAENAVLRARLGDPQVVPIHERN</sequence>
<gene>
    <name evidence="3" type="ORF">GGD69_006103</name>
    <name evidence="2" type="ORF">OI25_8011</name>
</gene>
<reference evidence="3 5" key="2">
    <citation type="submission" date="2020-08" db="EMBL/GenBank/DDBJ databases">
        <title>Genomic Encyclopedia of Type Strains, Phase IV (KMG-V): Genome sequencing to study the core and pangenomes of soil and plant-associated prokaryotes.</title>
        <authorList>
            <person name="Whitman W."/>
        </authorList>
    </citation>
    <scope>NUCLEOTIDE SEQUENCE [LARGE SCALE GENOMIC DNA]</scope>
    <source>
        <strain evidence="3 5">SEMIA 4013</strain>
    </source>
</reference>
<evidence type="ECO:0000313" key="4">
    <source>
        <dbReference type="Proteomes" id="UP000032614"/>
    </source>
</evidence>
<dbReference type="AlphaFoldDB" id="A0AAW3V2S3"/>
<dbReference type="Proteomes" id="UP000032614">
    <property type="component" value="Plasmid pBIL"/>
</dbReference>
<reference evidence="2 4" key="1">
    <citation type="journal article" date="2015" name="Genome Announc.">
        <title>Complete genome sequences for 59 burkholderia isolates, both pathogenic and near neighbor.</title>
        <authorList>
            <person name="Johnson S.L."/>
            <person name="Bishop-Lilly K.A."/>
            <person name="Ladner J.T."/>
            <person name="Daligault H.E."/>
            <person name="Davenport K.W."/>
            <person name="Jaissle J."/>
            <person name="Frey K.G."/>
            <person name="Koroleva G.I."/>
            <person name="Bruce D.C."/>
            <person name="Coyne S.R."/>
            <person name="Broomall S.M."/>
            <person name="Li P.E."/>
            <person name="Teshima H."/>
            <person name="Gibbons H.S."/>
            <person name="Palacios G.F."/>
            <person name="Rosenzweig C.N."/>
            <person name="Redden C.L."/>
            <person name="Xu Y."/>
            <person name="Minogue T.D."/>
            <person name="Chain P.S."/>
        </authorList>
    </citation>
    <scope>NUCLEOTIDE SEQUENCE [LARGE SCALE GENOMIC DNA]</scope>
    <source>
        <strain evidence="2 4">ATCC BAA-463</strain>
        <plasmid evidence="2 4">pBIL</plasmid>
    </source>
</reference>
<dbReference type="RefSeq" id="WP_028199948.1">
    <property type="nucleotide sequence ID" value="NZ_CADFGE010000021.1"/>
</dbReference>
<dbReference type="SUPFAM" id="SSF46689">
    <property type="entry name" value="Homeodomain-like"/>
    <property type="match status" value="1"/>
</dbReference>
<dbReference type="KEGG" id="bfn:OI25_8011"/>
<evidence type="ECO:0000313" key="2">
    <source>
        <dbReference type="EMBL" id="AJZ56034.1"/>
    </source>
</evidence>
<dbReference type="GeneID" id="66513258"/>
<dbReference type="EMBL" id="CP010024">
    <property type="protein sequence ID" value="AJZ56034.1"/>
    <property type="molecule type" value="Genomic_DNA"/>
</dbReference>
<dbReference type="InterPro" id="IPR009057">
    <property type="entry name" value="Homeodomain-like_sf"/>
</dbReference>
<protein>
    <submittedName>
        <fullName evidence="3">AcrR family transcriptional regulator</fullName>
    </submittedName>
    <submittedName>
        <fullName evidence="2">TetR family transcriptional regulator-like protein</fullName>
    </submittedName>
</protein>
<accession>A0AAW3V2S3</accession>
<dbReference type="Proteomes" id="UP000518681">
    <property type="component" value="Unassembled WGS sequence"/>
</dbReference>
<dbReference type="Gene3D" id="1.10.357.10">
    <property type="entry name" value="Tetracycline Repressor, domain 2"/>
    <property type="match status" value="1"/>
</dbReference>
<feature type="region of interest" description="Disordered" evidence="1">
    <location>
        <begin position="68"/>
        <end position="95"/>
    </location>
</feature>
<organism evidence="3 5">
    <name type="scientific">Paraburkholderia fungorum</name>
    <dbReference type="NCBI Taxonomy" id="134537"/>
    <lineage>
        <taxon>Bacteria</taxon>
        <taxon>Pseudomonadati</taxon>
        <taxon>Pseudomonadota</taxon>
        <taxon>Betaproteobacteria</taxon>
        <taxon>Burkholderiales</taxon>
        <taxon>Burkholderiaceae</taxon>
        <taxon>Paraburkholderia</taxon>
    </lineage>
</organism>
<feature type="compositionally biased region" description="Basic and acidic residues" evidence="1">
    <location>
        <begin position="71"/>
        <end position="92"/>
    </location>
</feature>
<geneLocation type="plasmid" evidence="2 4">
    <name>pBIL</name>
</geneLocation>
<evidence type="ECO:0000313" key="5">
    <source>
        <dbReference type="Proteomes" id="UP000518681"/>
    </source>
</evidence>
<proteinExistence type="predicted"/>